<dbReference type="EMBL" id="KZ824273">
    <property type="protein sequence ID" value="RAL14943.1"/>
    <property type="molecule type" value="Genomic_DNA"/>
</dbReference>
<accession>A0A395I666</accession>
<evidence type="ECO:0000256" key="1">
    <source>
        <dbReference type="SAM" id="MobiDB-lite"/>
    </source>
</evidence>
<evidence type="ECO:0000313" key="2">
    <source>
        <dbReference type="EMBL" id="RAL14943.1"/>
    </source>
</evidence>
<keyword evidence="3" id="KW-1185">Reference proteome</keyword>
<dbReference type="VEuPathDB" id="FungiDB:BO97DRAFT_260872"/>
<evidence type="ECO:0000313" key="3">
    <source>
        <dbReference type="Proteomes" id="UP000248961"/>
    </source>
</evidence>
<feature type="region of interest" description="Disordered" evidence="1">
    <location>
        <begin position="89"/>
        <end position="110"/>
    </location>
</feature>
<dbReference type="RefSeq" id="XP_025554097.1">
    <property type="nucleotide sequence ID" value="XM_025690905.1"/>
</dbReference>
<dbReference type="Proteomes" id="UP000248961">
    <property type="component" value="Unassembled WGS sequence"/>
</dbReference>
<sequence>MRRPQLPPIRLNIIVFVVQQNAMPLFGEINAGVTFIHHTTALDPSDGYAVDSIPVFLPHSDPFCLNPTQTPMSVMIGVEPPFPSCPSVEGPSMLSLPQGKGSTSSHNRRGKRREAWLVSLGALSHPQRFFLAFVVLN</sequence>
<dbReference type="GeneID" id="37195194"/>
<dbReference type="AlphaFoldDB" id="A0A395I666"/>
<organism evidence="2 3">
    <name type="scientific">Aspergillus homomorphus (strain CBS 101889)</name>
    <dbReference type="NCBI Taxonomy" id="1450537"/>
    <lineage>
        <taxon>Eukaryota</taxon>
        <taxon>Fungi</taxon>
        <taxon>Dikarya</taxon>
        <taxon>Ascomycota</taxon>
        <taxon>Pezizomycotina</taxon>
        <taxon>Eurotiomycetes</taxon>
        <taxon>Eurotiomycetidae</taxon>
        <taxon>Eurotiales</taxon>
        <taxon>Aspergillaceae</taxon>
        <taxon>Aspergillus</taxon>
        <taxon>Aspergillus subgen. Circumdati</taxon>
    </lineage>
</organism>
<protein>
    <submittedName>
        <fullName evidence="2">Uncharacterized protein</fullName>
    </submittedName>
</protein>
<name>A0A395I666_ASPHC</name>
<reference evidence="2 3" key="1">
    <citation type="submission" date="2018-02" db="EMBL/GenBank/DDBJ databases">
        <title>The genomes of Aspergillus section Nigri reveals drivers in fungal speciation.</title>
        <authorList>
            <consortium name="DOE Joint Genome Institute"/>
            <person name="Vesth T.C."/>
            <person name="Nybo J."/>
            <person name="Theobald S."/>
            <person name="Brandl J."/>
            <person name="Frisvad J.C."/>
            <person name="Nielsen K.F."/>
            <person name="Lyhne E.K."/>
            <person name="Kogle M.E."/>
            <person name="Kuo A."/>
            <person name="Riley R."/>
            <person name="Clum A."/>
            <person name="Nolan M."/>
            <person name="Lipzen A."/>
            <person name="Salamov A."/>
            <person name="Henrissat B."/>
            <person name="Wiebenga A."/>
            <person name="De vries R.P."/>
            <person name="Grigoriev I.V."/>
            <person name="Mortensen U.H."/>
            <person name="Andersen M.R."/>
            <person name="Baker S.E."/>
        </authorList>
    </citation>
    <scope>NUCLEOTIDE SEQUENCE [LARGE SCALE GENOMIC DNA]</scope>
    <source>
        <strain evidence="2 3">CBS 101889</strain>
    </source>
</reference>
<gene>
    <name evidence="2" type="ORF">BO97DRAFT_260872</name>
</gene>
<proteinExistence type="predicted"/>